<dbReference type="PANTHER" id="PTHR34319">
    <property type="entry name" value="MAJOR EXPORTED PROTEIN"/>
    <property type="match status" value="1"/>
</dbReference>
<protein>
    <submittedName>
        <fullName evidence="1">Secreted protein Hcp</fullName>
    </submittedName>
</protein>
<dbReference type="Pfam" id="PF05638">
    <property type="entry name" value="T6SS_HCP"/>
    <property type="match status" value="1"/>
</dbReference>
<dbReference type="EMBL" id="RBOV01000271">
    <property type="protein sequence ID" value="RMN09886.1"/>
    <property type="molecule type" value="Genomic_DNA"/>
</dbReference>
<accession>A0A0P9MXA8</accession>
<dbReference type="SUPFAM" id="SSF141452">
    <property type="entry name" value="Hcp1-like"/>
    <property type="match status" value="1"/>
</dbReference>
<sequence>MFMSILAYLTVKGKIQGLITKDASAKESVGGDYQEDHRDESILHDYHHEMTVPHDPHSGNSTGLRVHKPVRITKSFDKASPLLLQAFVQEEELEEVTIAFYRMANGIKQHYYTTTLKDARIVAINKHTPTRQASERSHLEHLQDVHFSYRDIVETHVTSNTEGSDKWGKSARG</sequence>
<evidence type="ECO:0000313" key="2">
    <source>
        <dbReference type="Proteomes" id="UP000271468"/>
    </source>
</evidence>
<dbReference type="Proteomes" id="UP000271468">
    <property type="component" value="Unassembled WGS sequence"/>
</dbReference>
<dbReference type="InterPro" id="IPR052947">
    <property type="entry name" value="T6SS_Hcp1_domain"/>
</dbReference>
<dbReference type="InterPro" id="IPR036624">
    <property type="entry name" value="Hcp1-lik_sf"/>
</dbReference>
<reference evidence="1 2" key="1">
    <citation type="submission" date="2018-08" db="EMBL/GenBank/DDBJ databases">
        <title>Recombination of ecologically and evolutionarily significant loci maintains genetic cohesion in the Pseudomonas syringae species complex.</title>
        <authorList>
            <person name="Dillon M."/>
            <person name="Thakur S."/>
            <person name="Almeida R.N.D."/>
            <person name="Weir B.S."/>
            <person name="Guttman D.S."/>
        </authorList>
    </citation>
    <scope>NUCLEOTIDE SEQUENCE [LARGE SCALE GENOMIC DNA]</scope>
    <source>
        <strain evidence="1 2">ICMP 12341</strain>
    </source>
</reference>
<dbReference type="InterPro" id="IPR008514">
    <property type="entry name" value="T6SS_Hcp"/>
</dbReference>
<gene>
    <name evidence="1" type="ORF">ALQ65_00275</name>
</gene>
<comment type="caution">
    <text evidence="1">The sequence shown here is derived from an EMBL/GenBank/DDBJ whole genome shotgun (WGS) entry which is preliminary data.</text>
</comment>
<evidence type="ECO:0000313" key="1">
    <source>
        <dbReference type="EMBL" id="RMN09886.1"/>
    </source>
</evidence>
<dbReference type="AlphaFoldDB" id="A0A0P9MXA8"/>
<proteinExistence type="predicted"/>
<dbReference type="Gene3D" id="2.30.110.20">
    <property type="entry name" value="Hcp1-like"/>
    <property type="match status" value="1"/>
</dbReference>
<dbReference type="PANTHER" id="PTHR34319:SF6">
    <property type="entry name" value="MAJOR EXPORTED PROTEIN"/>
    <property type="match status" value="1"/>
</dbReference>
<name>A0A0P9MXA8_9PSED</name>
<dbReference type="NCBIfam" id="TIGR03344">
    <property type="entry name" value="VI_effect_Hcp1"/>
    <property type="match status" value="1"/>
</dbReference>
<organism evidence="1 2">
    <name type="scientific">Pseudomonas syringae pv. coriandricola</name>
    <dbReference type="NCBI Taxonomy" id="264453"/>
    <lineage>
        <taxon>Bacteria</taxon>
        <taxon>Pseudomonadati</taxon>
        <taxon>Pseudomonadota</taxon>
        <taxon>Gammaproteobacteria</taxon>
        <taxon>Pseudomonadales</taxon>
        <taxon>Pseudomonadaceae</taxon>
        <taxon>Pseudomonas</taxon>
    </lineage>
</organism>